<comment type="caution">
    <text evidence="1">The sequence shown here is derived from an EMBL/GenBank/DDBJ whole genome shotgun (WGS) entry which is preliminary data.</text>
</comment>
<evidence type="ECO:0000313" key="2">
    <source>
        <dbReference type="Proteomes" id="UP001139408"/>
    </source>
</evidence>
<reference evidence="1" key="1">
    <citation type="submission" date="2022-01" db="EMBL/GenBank/DDBJ databases">
        <title>Whole genome-based taxonomy of the Shewanellaceae.</title>
        <authorList>
            <person name="Martin-Rodriguez A.J."/>
        </authorList>
    </citation>
    <scope>NUCLEOTIDE SEQUENCE</scope>
    <source>
        <strain evidence="1">DSM 23803</strain>
    </source>
</reference>
<gene>
    <name evidence="1" type="ORF">L2749_18730</name>
</gene>
<dbReference type="RefSeq" id="WP_188926688.1">
    <property type="nucleotide sequence ID" value="NZ_BMQI01000052.1"/>
</dbReference>
<keyword evidence="2" id="KW-1185">Reference proteome</keyword>
<dbReference type="EMBL" id="JAKILJ010000054">
    <property type="protein sequence ID" value="MCL1107256.1"/>
    <property type="molecule type" value="Genomic_DNA"/>
</dbReference>
<protein>
    <submittedName>
        <fullName evidence="1">Uncharacterized protein</fullName>
    </submittedName>
</protein>
<organism evidence="1 2">
    <name type="scientific">Shewanella algicola</name>
    <dbReference type="NCBI Taxonomy" id="640633"/>
    <lineage>
        <taxon>Bacteria</taxon>
        <taxon>Pseudomonadati</taxon>
        <taxon>Pseudomonadota</taxon>
        <taxon>Gammaproteobacteria</taxon>
        <taxon>Alteromonadales</taxon>
        <taxon>Shewanellaceae</taxon>
        <taxon>Shewanella</taxon>
    </lineage>
</organism>
<dbReference type="Proteomes" id="UP001139408">
    <property type="component" value="Unassembled WGS sequence"/>
</dbReference>
<dbReference type="AlphaFoldDB" id="A0A9X1Z6M8"/>
<sequence>MKHKKIISIVALLSGCAGYWYLFSEPAPTPVQAVVPNQDSQIATHQPSVVKPMTSKQVTVKETLPETVSERFSLLAKAYAQELSLPAYSVPLGIDDVHLLTPNRYVPQPVMLEGGASASIVMPKYRFSFPEPVTVTLEVNGLSISGVSASINSETDASAPVLTEDEMTGQNGLWTVQLDATEEWDGPMSVNVTFSAKGKKQTLTTGIEYSYPAATITGVGEVRAEGSDMLIPLKLTVEKAGYYRVRANLYTTNQQPVALLTASEKLSEGEVKIELKAYKGVLPKQDGEFTLGSFVLERRPTVPGELTRYGRSNESSYELGGFAVEQLSDEPWQPDEQEMQRLEFLQKMANE</sequence>
<dbReference type="PROSITE" id="PS51257">
    <property type="entry name" value="PROKAR_LIPOPROTEIN"/>
    <property type="match status" value="1"/>
</dbReference>
<proteinExistence type="predicted"/>
<accession>A0A9X1Z6M8</accession>
<name>A0A9X1Z6M8_9GAMM</name>
<evidence type="ECO:0000313" key="1">
    <source>
        <dbReference type="EMBL" id="MCL1107256.1"/>
    </source>
</evidence>